<dbReference type="PANTHER" id="PTHR19433">
    <property type="entry name" value="T-CELL RECEPTOR ALPHA CHAIN V REGION-RELATED"/>
    <property type="match status" value="1"/>
</dbReference>
<evidence type="ECO:0000256" key="7">
    <source>
        <dbReference type="ARBA" id="ARBA00023180"/>
    </source>
</evidence>
<dbReference type="PANTHER" id="PTHR19433:SF133">
    <property type="entry name" value="IMMUNE-TYPE RECEPTOR 5 PRECURSOR-RELATED"/>
    <property type="match status" value="1"/>
</dbReference>
<dbReference type="GeneID" id="115816211"/>
<dbReference type="Gene3D" id="2.60.40.10">
    <property type="entry name" value="Immunoglobulins"/>
    <property type="match status" value="4"/>
</dbReference>
<dbReference type="OrthoDB" id="6370831at2759"/>
<feature type="domain" description="Ig-like" evidence="9">
    <location>
        <begin position="152"/>
        <end position="250"/>
    </location>
</feature>
<comment type="subcellular location">
    <subcellularLocation>
        <location evidence="1">Cell membrane</location>
    </subcellularLocation>
</comment>
<proteinExistence type="predicted"/>
<dbReference type="InterPro" id="IPR007110">
    <property type="entry name" value="Ig-like_dom"/>
</dbReference>
<organism evidence="10 11">
    <name type="scientific">Chanos chanos</name>
    <name type="common">Milkfish</name>
    <name type="synonym">Mugil chanos</name>
    <dbReference type="NCBI Taxonomy" id="29144"/>
    <lineage>
        <taxon>Eukaryota</taxon>
        <taxon>Metazoa</taxon>
        <taxon>Chordata</taxon>
        <taxon>Craniata</taxon>
        <taxon>Vertebrata</taxon>
        <taxon>Euteleostomi</taxon>
        <taxon>Actinopterygii</taxon>
        <taxon>Neopterygii</taxon>
        <taxon>Teleostei</taxon>
        <taxon>Ostariophysi</taxon>
        <taxon>Gonorynchiformes</taxon>
        <taxon>Chanidae</taxon>
        <taxon>Chanos</taxon>
    </lineage>
</organism>
<keyword evidence="4" id="KW-0391">Immunity</keyword>
<keyword evidence="6" id="KW-1015">Disulfide bond</keyword>
<evidence type="ECO:0000256" key="6">
    <source>
        <dbReference type="ARBA" id="ARBA00023157"/>
    </source>
</evidence>
<dbReference type="InterPro" id="IPR013106">
    <property type="entry name" value="Ig_V-set"/>
</dbReference>
<dbReference type="CDD" id="cd00099">
    <property type="entry name" value="IgV"/>
    <property type="match status" value="2"/>
</dbReference>
<dbReference type="SMART" id="SM00409">
    <property type="entry name" value="IG"/>
    <property type="match status" value="3"/>
</dbReference>
<keyword evidence="10" id="KW-1185">Reference proteome</keyword>
<evidence type="ECO:0000256" key="1">
    <source>
        <dbReference type="ARBA" id="ARBA00004236"/>
    </source>
</evidence>
<dbReference type="InterPro" id="IPR052051">
    <property type="entry name" value="TCR_complex_component"/>
</dbReference>
<evidence type="ECO:0000256" key="8">
    <source>
        <dbReference type="SAM" id="SignalP"/>
    </source>
</evidence>
<evidence type="ECO:0000256" key="4">
    <source>
        <dbReference type="ARBA" id="ARBA00022859"/>
    </source>
</evidence>
<dbReference type="GO" id="GO:0005886">
    <property type="term" value="C:plasma membrane"/>
    <property type="evidence" value="ECO:0007669"/>
    <property type="project" value="UniProtKB-SubCell"/>
</dbReference>
<feature type="chain" id="PRO_5026964372" evidence="8">
    <location>
        <begin position="20"/>
        <end position="445"/>
    </location>
</feature>
<dbReference type="InterPro" id="IPR013783">
    <property type="entry name" value="Ig-like_fold"/>
</dbReference>
<dbReference type="SMART" id="SM00406">
    <property type="entry name" value="IGv"/>
    <property type="match status" value="3"/>
</dbReference>
<keyword evidence="7" id="KW-0325">Glycoprotein</keyword>
<gene>
    <name evidence="11" type="primary">LOC115816211</name>
</gene>
<dbReference type="RefSeq" id="XP_030635038.1">
    <property type="nucleotide sequence ID" value="XM_030779178.1"/>
</dbReference>
<dbReference type="InterPro" id="IPR036179">
    <property type="entry name" value="Ig-like_dom_sf"/>
</dbReference>
<feature type="domain" description="Ig-like" evidence="9">
    <location>
        <begin position="7"/>
        <end position="123"/>
    </location>
</feature>
<evidence type="ECO:0000313" key="11">
    <source>
        <dbReference type="RefSeq" id="XP_030635038.1"/>
    </source>
</evidence>
<evidence type="ECO:0000256" key="3">
    <source>
        <dbReference type="ARBA" id="ARBA00022729"/>
    </source>
</evidence>
<keyword evidence="5" id="KW-0472">Membrane</keyword>
<keyword evidence="3 8" id="KW-0732">Signal</keyword>
<protein>
    <submittedName>
        <fullName evidence="11">Uncharacterized protein LOC115816211</fullName>
    </submittedName>
</protein>
<evidence type="ECO:0000256" key="2">
    <source>
        <dbReference type="ARBA" id="ARBA00022475"/>
    </source>
</evidence>
<dbReference type="SUPFAM" id="SSF48726">
    <property type="entry name" value="Immunoglobulin"/>
    <property type="match status" value="3"/>
</dbReference>
<dbReference type="InParanoid" id="A0A6J2VSX4"/>
<dbReference type="Pfam" id="PF07686">
    <property type="entry name" value="V-set"/>
    <property type="match status" value="3"/>
</dbReference>
<dbReference type="AlphaFoldDB" id="A0A6J2VSX4"/>
<keyword evidence="2" id="KW-1003">Cell membrane</keyword>
<dbReference type="GO" id="GO:0009617">
    <property type="term" value="P:response to bacterium"/>
    <property type="evidence" value="ECO:0007669"/>
    <property type="project" value="TreeGrafter"/>
</dbReference>
<feature type="signal peptide" evidence="8">
    <location>
        <begin position="1"/>
        <end position="19"/>
    </location>
</feature>
<evidence type="ECO:0000313" key="10">
    <source>
        <dbReference type="Proteomes" id="UP000504632"/>
    </source>
</evidence>
<dbReference type="Proteomes" id="UP000504632">
    <property type="component" value="Chromosome 7"/>
</dbReference>
<dbReference type="GO" id="GO:0002376">
    <property type="term" value="P:immune system process"/>
    <property type="evidence" value="ECO:0007669"/>
    <property type="project" value="UniProtKB-KW"/>
</dbReference>
<dbReference type="InterPro" id="IPR003599">
    <property type="entry name" value="Ig_sub"/>
</dbReference>
<name>A0A6J2VSX4_CHACN</name>
<feature type="domain" description="Ig-like" evidence="9">
    <location>
        <begin position="256"/>
        <end position="378"/>
    </location>
</feature>
<evidence type="ECO:0000256" key="5">
    <source>
        <dbReference type="ARBA" id="ARBA00023136"/>
    </source>
</evidence>
<sequence length="445" mass="48729">MTALYMPLLTYLAIGGALSIVHQMDPVLITQAGANANLSCFFPKDKATSVMWLKQTIGQGPVVIATSYYHTSPAELEKSFNKSKRFIPNRGIDSFNLSISKIEPADLATYYCAVSLVNKVTFGNGTLLVVKRADLDTHTILQEPVFGSFQPGDDLSLQCKIHANISTAERNIYWFRHGSGESHPGIIYTHGNRSDHCKKRSEAGSPTQSCVYHLPKRNLSPSDAGTYYCAVATCGQILYGNGTELNIAVSAENPSPTVSQPKPSLSAPLGGSVTLECNTTAEKAMDWIWLKQSPGQKLRPIVSTYYGTEQFQDEFLGDPHLELQVARESHPGIIYTHGNRSDQCEKSSAAGSPTQSCVYNLPMANISLSDAGTYYCAVATCGEILFGSGTRIEIEGIIIITLLAHFGMNEILDYIPIDYIPIDRVGFYPFCRILTWMLQTMLHSA</sequence>
<evidence type="ECO:0000259" key="9">
    <source>
        <dbReference type="PROSITE" id="PS50835"/>
    </source>
</evidence>
<accession>A0A6J2VSX4</accession>
<reference evidence="11" key="1">
    <citation type="submission" date="2025-08" db="UniProtKB">
        <authorList>
            <consortium name="RefSeq"/>
        </authorList>
    </citation>
    <scope>IDENTIFICATION</scope>
</reference>
<dbReference type="PROSITE" id="PS50835">
    <property type="entry name" value="IG_LIKE"/>
    <property type="match status" value="3"/>
</dbReference>